<keyword evidence="2" id="KW-1185">Reference proteome</keyword>
<reference evidence="1 2" key="1">
    <citation type="journal article" date="2019" name="Sci. Rep.">
        <title>Orb-weaving spider Araneus ventricosus genome elucidates the spidroin gene catalogue.</title>
        <authorList>
            <person name="Kono N."/>
            <person name="Nakamura H."/>
            <person name="Ohtoshi R."/>
            <person name="Moran D.A.P."/>
            <person name="Shinohara A."/>
            <person name="Yoshida Y."/>
            <person name="Fujiwara M."/>
            <person name="Mori M."/>
            <person name="Tomita M."/>
            <person name="Arakawa K."/>
        </authorList>
    </citation>
    <scope>NUCLEOTIDE SEQUENCE [LARGE SCALE GENOMIC DNA]</scope>
</reference>
<dbReference type="EMBL" id="BGPR01007598">
    <property type="protein sequence ID" value="GBN28098.1"/>
    <property type="molecule type" value="Genomic_DNA"/>
</dbReference>
<accession>A0A4Y2MLQ1</accession>
<name>A0A4Y2MLQ1_ARAVE</name>
<proteinExistence type="predicted"/>
<comment type="caution">
    <text evidence="1">The sequence shown here is derived from an EMBL/GenBank/DDBJ whole genome shotgun (WGS) entry which is preliminary data.</text>
</comment>
<sequence>MCVNLVHVESHFLSLVWCGSLEEMLIQVPSSWFKISRSVPTCLCAAPKWDQSSFSWTCPDMLDQVESVIMISIPIVN</sequence>
<dbReference type="Proteomes" id="UP000499080">
    <property type="component" value="Unassembled WGS sequence"/>
</dbReference>
<evidence type="ECO:0000313" key="1">
    <source>
        <dbReference type="EMBL" id="GBN28098.1"/>
    </source>
</evidence>
<protein>
    <submittedName>
        <fullName evidence="1">Uncharacterized protein</fullName>
    </submittedName>
</protein>
<gene>
    <name evidence="1" type="ORF">AVEN_128677_1</name>
</gene>
<evidence type="ECO:0000313" key="2">
    <source>
        <dbReference type="Proteomes" id="UP000499080"/>
    </source>
</evidence>
<organism evidence="1 2">
    <name type="scientific">Araneus ventricosus</name>
    <name type="common">Orbweaver spider</name>
    <name type="synonym">Epeira ventricosa</name>
    <dbReference type="NCBI Taxonomy" id="182803"/>
    <lineage>
        <taxon>Eukaryota</taxon>
        <taxon>Metazoa</taxon>
        <taxon>Ecdysozoa</taxon>
        <taxon>Arthropoda</taxon>
        <taxon>Chelicerata</taxon>
        <taxon>Arachnida</taxon>
        <taxon>Araneae</taxon>
        <taxon>Araneomorphae</taxon>
        <taxon>Entelegynae</taxon>
        <taxon>Araneoidea</taxon>
        <taxon>Araneidae</taxon>
        <taxon>Araneus</taxon>
    </lineage>
</organism>
<dbReference type="AlphaFoldDB" id="A0A4Y2MLQ1"/>